<dbReference type="GO" id="GO:0004862">
    <property type="term" value="F:cAMP-dependent protein kinase inhibitor activity"/>
    <property type="evidence" value="ECO:0007669"/>
    <property type="project" value="InterPro"/>
</dbReference>
<reference evidence="4" key="2">
    <citation type="submission" date="2025-09" db="UniProtKB">
        <authorList>
            <consortium name="Ensembl"/>
        </authorList>
    </citation>
    <scope>IDENTIFICATION</scope>
</reference>
<name>A0A8D0HDV4_SPHPU</name>
<sequence length="66" mass="7114">MMDIEPAYSNFISCDRSGRRNAVHDIQGDVTSIDLRKLAGSINELSIEGTGEYPVQAQGQDGTTPS</sequence>
<evidence type="ECO:0000256" key="3">
    <source>
        <dbReference type="ARBA" id="ARBA00023013"/>
    </source>
</evidence>
<comment type="function">
    <text evidence="1">Extremely potent competitive inhibitor of cAMP-dependent protein kinase activity, this protein interacts with the catalytic subunit of the enzyme after the cAMP-induced dissociation of its regulatory chains.</text>
</comment>
<keyword evidence="5" id="KW-1185">Reference proteome</keyword>
<accession>A0A8D0HDV4</accession>
<keyword evidence="3" id="KW-0649">Protein kinase inhibitor</keyword>
<dbReference type="InterPro" id="IPR004171">
    <property type="entry name" value="cAMP_dep_PKI"/>
</dbReference>
<comment type="similarity">
    <text evidence="2">Belongs to the PKI family.</text>
</comment>
<organism evidence="4 5">
    <name type="scientific">Sphenodon punctatus</name>
    <name type="common">Tuatara</name>
    <name type="synonym">Hatteria punctata</name>
    <dbReference type="NCBI Taxonomy" id="8508"/>
    <lineage>
        <taxon>Eukaryota</taxon>
        <taxon>Metazoa</taxon>
        <taxon>Chordata</taxon>
        <taxon>Craniata</taxon>
        <taxon>Vertebrata</taxon>
        <taxon>Euteleostomi</taxon>
        <taxon>Lepidosauria</taxon>
        <taxon>Sphenodontia</taxon>
        <taxon>Sphenodontidae</taxon>
        <taxon>Sphenodon</taxon>
    </lineage>
</organism>
<dbReference type="PANTHER" id="PTHR15416">
    <property type="entry name" value="CAMP-DEPENDENT PROTEIN KINASE INHIBITOR/PKI"/>
    <property type="match status" value="1"/>
</dbReference>
<reference evidence="4" key="1">
    <citation type="submission" date="2025-08" db="UniProtKB">
        <authorList>
            <consortium name="Ensembl"/>
        </authorList>
    </citation>
    <scope>IDENTIFICATION</scope>
</reference>
<dbReference type="Ensembl" id="ENSSPUT00000019052.1">
    <property type="protein sequence ID" value="ENSSPUP00000017889.1"/>
    <property type="gene ID" value="ENSSPUG00000013817.1"/>
</dbReference>
<dbReference type="AlphaFoldDB" id="A0A8D0HDV4"/>
<proteinExistence type="inferred from homology"/>
<dbReference type="Pfam" id="PF02827">
    <property type="entry name" value="PKI"/>
    <property type="match status" value="1"/>
</dbReference>
<protein>
    <recommendedName>
        <fullName evidence="6">cAMP-dependent protein kinase inhibitor gamma</fullName>
    </recommendedName>
</protein>
<dbReference type="Proteomes" id="UP000694392">
    <property type="component" value="Unplaced"/>
</dbReference>
<evidence type="ECO:0000313" key="5">
    <source>
        <dbReference type="Proteomes" id="UP000694392"/>
    </source>
</evidence>
<evidence type="ECO:0008006" key="6">
    <source>
        <dbReference type="Google" id="ProtNLM"/>
    </source>
</evidence>
<evidence type="ECO:0000256" key="2">
    <source>
        <dbReference type="ARBA" id="ARBA00006393"/>
    </source>
</evidence>
<dbReference type="GeneTree" id="ENSGT01010000222962"/>
<dbReference type="OMA" id="FFVHSET"/>
<evidence type="ECO:0000313" key="4">
    <source>
        <dbReference type="Ensembl" id="ENSSPUP00000017889.1"/>
    </source>
</evidence>
<evidence type="ECO:0000256" key="1">
    <source>
        <dbReference type="ARBA" id="ARBA00002844"/>
    </source>
</evidence>